<keyword evidence="3" id="KW-0547">Nucleotide-binding</keyword>
<comment type="similarity">
    <text evidence="1 3">Belongs to the 5'-nucleotidase family.</text>
</comment>
<feature type="region of interest" description="Disordered" evidence="4">
    <location>
        <begin position="581"/>
        <end position="602"/>
    </location>
</feature>
<dbReference type="OrthoDB" id="531680at2759"/>
<dbReference type="InterPro" id="IPR029052">
    <property type="entry name" value="Metallo-depent_PP-like"/>
</dbReference>
<dbReference type="InterPro" id="IPR004843">
    <property type="entry name" value="Calcineurin-like_PHP"/>
</dbReference>
<sequence>MTGSRGPILLMLALYDPADTNFGTQCEGDKVDACFGGFAKQATVIDEARQAAAARGVDTLVLHAGDQYTGTLWDAVYTKEGIQIAPEFLEMIGVQAFTLGNHEFDNGVGEGAGLAGFIANISGAFPVLSCNLDISGEPGLEGLVQPYALIDLPLANVTVGVVGLTSIDTPDTSNPGPTVQFLPYNETLPRCVADARAEGADFVILLSHIGYTDDVALAAAPAAAGVDLIVGGHSHTLLYGEPAPAGQPQVAGQPPPLLISPPTNETNTPLGPYPTLVSNPASGRTIPIVQALYASRYLGLLNTTWDRREGLVAASGGPVLLGGENSTNPVEDDPAVAARLAELYGPLEAYSEQEIGSSAVQLDGERQTVRNEETNLGDLTCAAVYEYAVQHTAIIEDNPQLAPVCLINGGVIRASIPPGTVTQGDALSVFPNGNWFVAKLVNASTMVAALNSGLSGWTGDATAPGRFPQVGGLRYAFDPSLPADARLVGAEVLADFSDGGASGATPLSSYAGDLLLLSTDYITGGGDFYDMFTPLPIFFDSSTPLAELLADYMQQHSPVNTTADGRIINCQLGASDPLCAGDGSSGGGTPASGPSAAPAPAPASAAAPGRVLQLGAAALALLVAAAALA</sequence>
<dbReference type="Pfam" id="PF00149">
    <property type="entry name" value="Metallophos"/>
    <property type="match status" value="1"/>
</dbReference>
<evidence type="ECO:0000256" key="2">
    <source>
        <dbReference type="ARBA" id="ARBA00022729"/>
    </source>
</evidence>
<evidence type="ECO:0000256" key="1">
    <source>
        <dbReference type="ARBA" id="ARBA00006654"/>
    </source>
</evidence>
<dbReference type="EMBL" id="GL433841">
    <property type="protein sequence ID" value="EFN56515.1"/>
    <property type="molecule type" value="Genomic_DNA"/>
</dbReference>
<feature type="domain" description="5'-Nucleotidase C-terminal" evidence="6">
    <location>
        <begin position="355"/>
        <end position="533"/>
    </location>
</feature>
<evidence type="ECO:0000313" key="8">
    <source>
        <dbReference type="Proteomes" id="UP000008141"/>
    </source>
</evidence>
<dbReference type="InterPro" id="IPR006179">
    <property type="entry name" value="5_nucleotidase/apyrase"/>
</dbReference>
<keyword evidence="8" id="KW-1185">Reference proteome</keyword>
<evidence type="ECO:0000259" key="5">
    <source>
        <dbReference type="Pfam" id="PF00149"/>
    </source>
</evidence>
<dbReference type="PANTHER" id="PTHR11575">
    <property type="entry name" value="5'-NUCLEOTIDASE-RELATED"/>
    <property type="match status" value="1"/>
</dbReference>
<dbReference type="InterPro" id="IPR008334">
    <property type="entry name" value="5'-Nucleotdase_C"/>
</dbReference>
<gene>
    <name evidence="7" type="ORF">CHLNCDRAFT_144120</name>
</gene>
<dbReference type="SUPFAM" id="SSF55816">
    <property type="entry name" value="5'-nucleotidase (syn. UDP-sugar hydrolase), C-terminal domain"/>
    <property type="match status" value="1"/>
</dbReference>
<keyword evidence="3" id="KW-0378">Hydrolase</keyword>
<dbReference type="RefSeq" id="XP_005848617.1">
    <property type="nucleotide sequence ID" value="XM_005848555.1"/>
</dbReference>
<evidence type="ECO:0000259" key="6">
    <source>
        <dbReference type="Pfam" id="PF02872"/>
    </source>
</evidence>
<dbReference type="STRING" id="554065.E1ZBY5"/>
<dbReference type="Gene3D" id="3.90.780.10">
    <property type="entry name" value="5'-Nucleotidase, C-terminal domain"/>
    <property type="match status" value="1"/>
</dbReference>
<dbReference type="PANTHER" id="PTHR11575:SF24">
    <property type="entry name" value="5'-NUCLEOTIDASE"/>
    <property type="match status" value="1"/>
</dbReference>
<feature type="domain" description="Calcineurin-like phosphoesterase" evidence="5">
    <location>
        <begin position="34"/>
        <end position="236"/>
    </location>
</feature>
<dbReference type="eggNOG" id="KOG4419">
    <property type="taxonomic scope" value="Eukaryota"/>
</dbReference>
<proteinExistence type="inferred from homology"/>
<dbReference type="GO" id="GO:0000166">
    <property type="term" value="F:nucleotide binding"/>
    <property type="evidence" value="ECO:0007669"/>
    <property type="project" value="UniProtKB-KW"/>
</dbReference>
<protein>
    <recommendedName>
        <fullName evidence="9">5'-Nucleotidase C-terminal domain-containing protein</fullName>
    </recommendedName>
</protein>
<organism evidence="8">
    <name type="scientific">Chlorella variabilis</name>
    <name type="common">Green alga</name>
    <dbReference type="NCBI Taxonomy" id="554065"/>
    <lineage>
        <taxon>Eukaryota</taxon>
        <taxon>Viridiplantae</taxon>
        <taxon>Chlorophyta</taxon>
        <taxon>core chlorophytes</taxon>
        <taxon>Trebouxiophyceae</taxon>
        <taxon>Chlorellales</taxon>
        <taxon>Chlorellaceae</taxon>
        <taxon>Chlorella clade</taxon>
        <taxon>Chlorella</taxon>
    </lineage>
</organism>
<dbReference type="SUPFAM" id="SSF56300">
    <property type="entry name" value="Metallo-dependent phosphatases"/>
    <property type="match status" value="1"/>
</dbReference>
<dbReference type="GO" id="GO:0016787">
    <property type="term" value="F:hydrolase activity"/>
    <property type="evidence" value="ECO:0007669"/>
    <property type="project" value="UniProtKB-KW"/>
</dbReference>
<dbReference type="InParanoid" id="E1ZBY5"/>
<dbReference type="InterPro" id="IPR036907">
    <property type="entry name" value="5'-Nucleotdase_C_sf"/>
</dbReference>
<accession>E1ZBY5</accession>
<name>E1ZBY5_CHLVA</name>
<dbReference type="PRINTS" id="PR01607">
    <property type="entry name" value="APYRASEFAMLY"/>
</dbReference>
<dbReference type="AlphaFoldDB" id="E1ZBY5"/>
<evidence type="ECO:0000256" key="4">
    <source>
        <dbReference type="SAM" id="MobiDB-lite"/>
    </source>
</evidence>
<dbReference type="GeneID" id="17356286"/>
<evidence type="ECO:0000256" key="3">
    <source>
        <dbReference type="RuleBase" id="RU362119"/>
    </source>
</evidence>
<dbReference type="Pfam" id="PF02872">
    <property type="entry name" value="5_nucleotid_C"/>
    <property type="match status" value="1"/>
</dbReference>
<keyword evidence="2" id="KW-0732">Signal</keyword>
<evidence type="ECO:0008006" key="9">
    <source>
        <dbReference type="Google" id="ProtNLM"/>
    </source>
</evidence>
<dbReference type="Gene3D" id="3.60.21.10">
    <property type="match status" value="1"/>
</dbReference>
<dbReference type="GO" id="GO:0009166">
    <property type="term" value="P:nucleotide catabolic process"/>
    <property type="evidence" value="ECO:0007669"/>
    <property type="project" value="InterPro"/>
</dbReference>
<dbReference type="KEGG" id="cvr:CHLNCDRAFT_144120"/>
<dbReference type="Proteomes" id="UP000008141">
    <property type="component" value="Unassembled WGS sequence"/>
</dbReference>
<feature type="compositionally biased region" description="Low complexity" evidence="4">
    <location>
        <begin position="591"/>
        <end position="602"/>
    </location>
</feature>
<evidence type="ECO:0000313" key="7">
    <source>
        <dbReference type="EMBL" id="EFN56515.1"/>
    </source>
</evidence>
<reference evidence="7 8" key="1">
    <citation type="journal article" date="2010" name="Plant Cell">
        <title>The Chlorella variabilis NC64A genome reveals adaptation to photosymbiosis, coevolution with viruses, and cryptic sex.</title>
        <authorList>
            <person name="Blanc G."/>
            <person name="Duncan G."/>
            <person name="Agarkova I."/>
            <person name="Borodovsky M."/>
            <person name="Gurnon J."/>
            <person name="Kuo A."/>
            <person name="Lindquist E."/>
            <person name="Lucas S."/>
            <person name="Pangilinan J."/>
            <person name="Polle J."/>
            <person name="Salamov A."/>
            <person name="Terry A."/>
            <person name="Yamada T."/>
            <person name="Dunigan D.D."/>
            <person name="Grigoriev I.V."/>
            <person name="Claverie J.M."/>
            <person name="Van Etten J.L."/>
        </authorList>
    </citation>
    <scope>NUCLEOTIDE SEQUENCE [LARGE SCALE GENOMIC DNA]</scope>
    <source>
        <strain evidence="7 8">NC64A</strain>
    </source>
</reference>